<evidence type="ECO:0000259" key="1">
    <source>
        <dbReference type="Pfam" id="PF07007"/>
    </source>
</evidence>
<name>A0A2N3PI20_9HELI</name>
<proteinExistence type="predicted"/>
<organism evidence="2 3">
    <name type="scientific">Helicobacter winghamensis</name>
    <dbReference type="NCBI Taxonomy" id="157268"/>
    <lineage>
        <taxon>Bacteria</taxon>
        <taxon>Pseudomonadati</taxon>
        <taxon>Campylobacterota</taxon>
        <taxon>Epsilonproteobacteria</taxon>
        <taxon>Campylobacterales</taxon>
        <taxon>Helicobacteraceae</taxon>
        <taxon>Helicobacter</taxon>
    </lineage>
</organism>
<dbReference type="Proteomes" id="UP000233350">
    <property type="component" value="Unassembled WGS sequence"/>
</dbReference>
<sequence>MGLNIGLVKFSYNVGLRVESKGGQMYKILVALTIAVLLCGMQGCSTRSATDVESSPIEPREYISKSVDSFYKGSEWEGVWGEMSQCDPLNKIGWCYKQSAIQIYDCYQTQKYNYEDKSAVCTLGLVMSQIPDPAKQTEHLICDSGVFPGEVEIFINGNTAKPSGKYFDLVCSHTEGTERSKCEKNMSFTLSKDSKGIYFHSSKGLDSSTCETPNDKSKAGTLSGIYPRFKGSFDCEKQGLSKVEKGICNSFYTLRDDVSLNAMFEYALAFAWSNEQKSTLKKEQLQWLKKRNIQCNNAENGKELLHCLYGMINHRIRELHEVIDKSQQVTLELVSQIGAVKIYENPSLKSPVLYTKILNSGSAKRDYGAILLLSKSVNGFTKVMLMEFSKDINPNSNAIVGYVQNANVKRDKEQESALRK</sequence>
<comment type="caution">
    <text evidence="2">The sequence shown here is derived from an EMBL/GenBank/DDBJ whole genome shotgun (WGS) entry which is preliminary data.</text>
</comment>
<dbReference type="InterPro" id="IPR009739">
    <property type="entry name" value="LprI-like_N"/>
</dbReference>
<accession>A0A2N3PI20</accession>
<evidence type="ECO:0000313" key="3">
    <source>
        <dbReference type="Proteomes" id="UP000233350"/>
    </source>
</evidence>
<dbReference type="EMBL" id="MBPK01000044">
    <property type="protein sequence ID" value="PKT80167.1"/>
    <property type="molecule type" value="Genomic_DNA"/>
</dbReference>
<dbReference type="Pfam" id="PF07007">
    <property type="entry name" value="LprI"/>
    <property type="match status" value="1"/>
</dbReference>
<reference evidence="2 3" key="1">
    <citation type="submission" date="2016-07" db="EMBL/GenBank/DDBJ databases">
        <title>Detection of Helicobacter winghamensis from caecal content of red fox (Vulpes vulpes).</title>
        <authorList>
            <person name="Zanoni R.G."/>
            <person name="Florio D."/>
            <person name="Caffara M."/>
            <person name="Renzi M."/>
            <person name="Parisi A."/>
            <person name="Pasquali F."/>
            <person name="Manfreda G."/>
        </authorList>
    </citation>
    <scope>NUCLEOTIDE SEQUENCE [LARGE SCALE GENOMIC DNA]</scope>
    <source>
        <strain evidence="2 3">295_13</strain>
    </source>
</reference>
<protein>
    <recommendedName>
        <fullName evidence="1">Lysozyme inhibitor LprI-like N-terminal domain-containing protein</fullName>
    </recommendedName>
</protein>
<evidence type="ECO:0000313" key="2">
    <source>
        <dbReference type="EMBL" id="PKT80167.1"/>
    </source>
</evidence>
<dbReference type="AlphaFoldDB" id="A0A2N3PI20"/>
<keyword evidence="3" id="KW-1185">Reference proteome</keyword>
<dbReference type="STRING" id="556267.HWAG_00345"/>
<gene>
    <name evidence="2" type="ORF">BCM31_00265</name>
</gene>
<feature type="domain" description="Lysozyme inhibitor LprI-like N-terminal" evidence="1">
    <location>
        <begin position="247"/>
        <end position="319"/>
    </location>
</feature>